<dbReference type="VEuPathDB" id="FungiDB:P175DRAFT_0500152"/>
<dbReference type="OrthoDB" id="539213at2759"/>
<dbReference type="GO" id="GO:0003824">
    <property type="term" value="F:catalytic activity"/>
    <property type="evidence" value="ECO:0007669"/>
    <property type="project" value="InterPro"/>
</dbReference>
<dbReference type="Proteomes" id="UP000034947">
    <property type="component" value="Unassembled WGS sequence"/>
</dbReference>
<feature type="repeat" description="ANK" evidence="3">
    <location>
        <begin position="1445"/>
        <end position="1477"/>
    </location>
</feature>
<reference evidence="5 6" key="1">
    <citation type="submission" date="2015-02" db="EMBL/GenBank/DDBJ databases">
        <title>Draft Genome Sequences of Two Closely-Related Aflatoxigenic Aspergillus Species Obtained from the Cote d'Ivoire.</title>
        <authorList>
            <person name="Moore G.G."/>
            <person name="Beltz S.B."/>
            <person name="Mack B.M."/>
        </authorList>
    </citation>
    <scope>NUCLEOTIDE SEQUENCE [LARGE SCALE GENOMIC DNA]</scope>
    <source>
        <strain evidence="5 6">SRRC1432</strain>
    </source>
</reference>
<accession>A0A0F8UWP1</accession>
<dbReference type="InterPro" id="IPR036770">
    <property type="entry name" value="Ankyrin_rpt-contain_sf"/>
</dbReference>
<sequence>MTTTPQYTSLPPVPAKHADFLAYLNDHPQDPLGDLLKPYNEYDAVLRRIFAQEPEHPAGAENVLNLVPLFDANGSTDVRIRARNLAAESDEAKSKYLLPLKDEARKPNGSLATVSSIRQFQTNFNLFSENSLSDLDWSNVVAAGSAVTTSLLPVPEDLADSKRGLRQFYHEKFAPASDVDLFLYGLTEEQAIEKIKQIERCIKDSILTETSTIRTKHAITIVSQYPTRHVQIVLRLYKSISEVLTGFDVDCACAAYDGRQVYLAPRAVSAYITQANQIDLSRRSPSYENRLSKYSHRGFEVFWPDLDRSRVDPTIFERSFARVTGLARLLVLERLPKSSDREAYLDQRRQERGRPPNTTYRHSRKLHGNIKNDWDDEVAEWFEEDPVSDYHTFTIPYGENYHARRIEKLLYTKDLLLNAEWNKPKDREVHLHRHPAFFGNAEDIIHDCCGCCPKPGTPEEQEVADEESKIYVAGEISFLKDNPGRQEIGSFNPITETDWTEMAYLGNTAGLCQAIVDQDLEAVQHWLEQQVDVNRRDHTGRTPLHLAAMVSTPEIVQLLVNSGARMIARIADGRTALHIAAARGNVEIVRILLTKSEENKAEEARKEEARRKALQNKKHEEGTLVEEDDRELVSNPSDNEGAENCSYATGSFVKVKQGAELSGEAPGILGDSNEHDPDVYDINALAWDSHASPLHLAILHGHLEVVEELVTSFGADLLLPIKLLNDHDNSPRAAILTLVLALRLPREKAAFMTAKLLDLGASPAQADLEHRTALYYLSHSTYHDILDIYMDKDKPAVQRAFDYLAVTGSHYHCGADSPLTVAISKRDPIMVLRLLEAGVKPVISFDNFIECAQQLQSLEHNTAGQNEEMFHNSVGQPLIRAIENDLPLTAIDLLSWGADPNTLTPDGHTVLSSSGDGTGGSSALDWVREKLDILRSYQGEQIKLTAPKALEPDSFYLKEFQEGNYKHWTAKELLANRRENFDRDQKNYEWNLATAGNRKGLEEKKAAIELLLHEFQKLEAELLDRGAKTFREMYPDISIPREPTESNRNRCNPIEIASTPFEIVFGFKKYDLTAEKTENYLQLFEAAWMGDTEKIKHMTCGMWGISQERPPLEIGVAILVVRGHLDTAAAILAISMAQYQPTEEEKNIRYRIQTHDADEDPYYSDMDIDTDTNGIGLESHTIDSQFTIDNIGEIRTKVESKISPKTVLAGECNISVFLEPEKRPEKGLQSLIDYAIWKDDLNLLSFLLQRGQNLASEYYDMSGSSLYTVPKTSLLMAMRLGRLRCLEELIKRTGAGLPLDKLAEQSGVEIKEKPKYYQGLSVYGKKRADWAAQGGGIRATRAINMPPPLLRAAREGNLEAVEWFLGTAPSRHYLEFAKANKRDKRLKRLALADGGVEKSINDWLNSRRDLVLHCAILSPINEDSERFIKYLVQNMPHCLEVKSQDGYTPLAVAFRHHNLEAAEILIEAGANQAVRDKEGKNIIHNLLFNMWSPDQEILKKARDMMNLIDRRLVPSMLTERCSLGSGSLTPLSFWMSRAMICYSNYGATKKDSLMSVLNMILDLAEGTGQKHLEALDGAGNTVVHDAVRRRQVDVVKALLAHRPDLVHKENATGFTPAELAEAAWISEVTSSPPNVPRSTASSSYYRRRTLDAGIVNEAPEKFTKNAQRLVDSRRNSERTMYEVCLEKDVEITGAKRKLVTLLDANEVAKRLASKSIAFKRRRYNDDDDNPTDEVGEWLS</sequence>
<proteinExistence type="predicted"/>
<evidence type="ECO:0000313" key="6">
    <source>
        <dbReference type="Proteomes" id="UP000034947"/>
    </source>
</evidence>
<gene>
    <name evidence="5" type="ORF">AOCH_004196</name>
</gene>
<evidence type="ECO:0000256" key="1">
    <source>
        <dbReference type="ARBA" id="ARBA00022737"/>
    </source>
</evidence>
<evidence type="ECO:0000256" key="4">
    <source>
        <dbReference type="SAM" id="MobiDB-lite"/>
    </source>
</evidence>
<feature type="compositionally biased region" description="Basic and acidic residues" evidence="4">
    <location>
        <begin position="342"/>
        <end position="354"/>
    </location>
</feature>
<dbReference type="PROSITE" id="PS50297">
    <property type="entry name" value="ANK_REP_REGION"/>
    <property type="match status" value="4"/>
</dbReference>
<dbReference type="SUPFAM" id="SSF48403">
    <property type="entry name" value="Ankyrin repeat"/>
    <property type="match status" value="2"/>
</dbReference>
<dbReference type="PROSITE" id="PS50088">
    <property type="entry name" value="ANK_REPEAT"/>
    <property type="match status" value="5"/>
</dbReference>
<dbReference type="EMBL" id="JYKN01000580">
    <property type="protein sequence ID" value="KKK23909.1"/>
    <property type="molecule type" value="Genomic_DNA"/>
</dbReference>
<dbReference type="InterPro" id="IPR018294">
    <property type="entry name" value="ISPD_synthase_CS"/>
</dbReference>
<dbReference type="PANTHER" id="PTHR24126:SF14">
    <property type="entry name" value="ANK_REP_REGION DOMAIN-CONTAINING PROTEIN"/>
    <property type="match status" value="1"/>
</dbReference>
<feature type="repeat" description="ANK" evidence="3">
    <location>
        <begin position="1578"/>
        <end position="1610"/>
    </location>
</feature>
<evidence type="ECO:0008006" key="7">
    <source>
        <dbReference type="Google" id="ProtNLM"/>
    </source>
</evidence>
<dbReference type="Gene3D" id="1.25.40.20">
    <property type="entry name" value="Ankyrin repeat-containing domain"/>
    <property type="match status" value="4"/>
</dbReference>
<feature type="repeat" description="ANK" evidence="3">
    <location>
        <begin position="689"/>
        <end position="717"/>
    </location>
</feature>
<evidence type="ECO:0000256" key="2">
    <source>
        <dbReference type="ARBA" id="ARBA00023043"/>
    </source>
</evidence>
<dbReference type="SMART" id="SM00248">
    <property type="entry name" value="ANK"/>
    <property type="match status" value="9"/>
</dbReference>
<feature type="compositionally biased region" description="Basic and acidic residues" evidence="4">
    <location>
        <begin position="599"/>
        <end position="622"/>
    </location>
</feature>
<dbReference type="PANTHER" id="PTHR24126">
    <property type="entry name" value="ANKYRIN REPEAT, PH AND SEC7 DOMAIN CONTAINING PROTEIN SECG-RELATED"/>
    <property type="match status" value="1"/>
</dbReference>
<organism evidence="5 6">
    <name type="scientific">Aspergillus ochraceoroseus</name>
    <dbReference type="NCBI Taxonomy" id="138278"/>
    <lineage>
        <taxon>Eukaryota</taxon>
        <taxon>Fungi</taxon>
        <taxon>Dikarya</taxon>
        <taxon>Ascomycota</taxon>
        <taxon>Pezizomycotina</taxon>
        <taxon>Eurotiomycetes</taxon>
        <taxon>Eurotiomycetidae</taxon>
        <taxon>Eurotiales</taxon>
        <taxon>Aspergillaceae</taxon>
        <taxon>Aspergillus</taxon>
        <taxon>Aspergillus subgen. Nidulantes</taxon>
    </lineage>
</organism>
<feature type="region of interest" description="Disordered" evidence="4">
    <location>
        <begin position="599"/>
        <end position="644"/>
    </location>
</feature>
<dbReference type="PROSITE" id="PS01295">
    <property type="entry name" value="ISPD"/>
    <property type="match status" value="1"/>
</dbReference>
<dbReference type="InterPro" id="IPR002110">
    <property type="entry name" value="Ankyrin_rpt"/>
</dbReference>
<evidence type="ECO:0000256" key="3">
    <source>
        <dbReference type="PROSITE-ProRule" id="PRU00023"/>
    </source>
</evidence>
<name>A0A0F8UWP1_9EURO</name>
<feature type="region of interest" description="Disordered" evidence="4">
    <location>
        <begin position="342"/>
        <end position="363"/>
    </location>
</feature>
<dbReference type="GO" id="GO:0008299">
    <property type="term" value="P:isoprenoid biosynthetic process"/>
    <property type="evidence" value="ECO:0007669"/>
    <property type="project" value="InterPro"/>
</dbReference>
<feature type="repeat" description="ANK" evidence="3">
    <location>
        <begin position="572"/>
        <end position="604"/>
    </location>
</feature>
<keyword evidence="2 3" id="KW-0040">ANK repeat</keyword>
<evidence type="ECO:0000313" key="5">
    <source>
        <dbReference type="EMBL" id="KKK23909.1"/>
    </source>
</evidence>
<dbReference type="Pfam" id="PF12796">
    <property type="entry name" value="Ank_2"/>
    <property type="match status" value="2"/>
</dbReference>
<keyword evidence="6" id="KW-1185">Reference proteome</keyword>
<feature type="repeat" description="ANK" evidence="3">
    <location>
        <begin position="539"/>
        <end position="571"/>
    </location>
</feature>
<dbReference type="Pfam" id="PF00023">
    <property type="entry name" value="Ank"/>
    <property type="match status" value="1"/>
</dbReference>
<protein>
    <recommendedName>
        <fullName evidence="7">Ankyrin repeat protein</fullName>
    </recommendedName>
</protein>
<comment type="caution">
    <text evidence="5">The sequence shown here is derived from an EMBL/GenBank/DDBJ whole genome shotgun (WGS) entry which is preliminary data.</text>
</comment>
<dbReference type="PRINTS" id="PR01415">
    <property type="entry name" value="ANKYRIN"/>
</dbReference>
<keyword evidence="1" id="KW-0677">Repeat</keyword>